<dbReference type="SUPFAM" id="SSF53474">
    <property type="entry name" value="alpha/beta-Hydrolases"/>
    <property type="match status" value="1"/>
</dbReference>
<evidence type="ECO:0000313" key="3">
    <source>
        <dbReference type="EMBL" id="KAF1988966.1"/>
    </source>
</evidence>
<reference evidence="3" key="1">
    <citation type="journal article" date="2020" name="Stud. Mycol.">
        <title>101 Dothideomycetes genomes: a test case for predicting lifestyles and emergence of pathogens.</title>
        <authorList>
            <person name="Haridas S."/>
            <person name="Albert R."/>
            <person name="Binder M."/>
            <person name="Bloem J."/>
            <person name="Labutti K."/>
            <person name="Salamov A."/>
            <person name="Andreopoulos B."/>
            <person name="Baker S."/>
            <person name="Barry K."/>
            <person name="Bills G."/>
            <person name="Bluhm B."/>
            <person name="Cannon C."/>
            <person name="Castanera R."/>
            <person name="Culley D."/>
            <person name="Daum C."/>
            <person name="Ezra D."/>
            <person name="Gonzalez J."/>
            <person name="Henrissat B."/>
            <person name="Kuo A."/>
            <person name="Liang C."/>
            <person name="Lipzen A."/>
            <person name="Lutzoni F."/>
            <person name="Magnuson J."/>
            <person name="Mondo S."/>
            <person name="Nolan M."/>
            <person name="Ohm R."/>
            <person name="Pangilinan J."/>
            <person name="Park H.-J."/>
            <person name="Ramirez L."/>
            <person name="Alfaro M."/>
            <person name="Sun H."/>
            <person name="Tritt A."/>
            <person name="Yoshinaga Y."/>
            <person name="Zwiers L.-H."/>
            <person name="Turgeon B."/>
            <person name="Goodwin S."/>
            <person name="Spatafora J."/>
            <person name="Crous P."/>
            <person name="Grigoriev I."/>
        </authorList>
    </citation>
    <scope>NUCLEOTIDE SEQUENCE</scope>
    <source>
        <strain evidence="3">CBS 113979</strain>
    </source>
</reference>
<evidence type="ECO:0000256" key="1">
    <source>
        <dbReference type="SAM" id="MobiDB-lite"/>
    </source>
</evidence>
<dbReference type="PANTHER" id="PTHR42044">
    <property type="entry name" value="DUF676 DOMAIN-CONTAINING PROTEIN-RELATED"/>
    <property type="match status" value="1"/>
</dbReference>
<organism evidence="3 4">
    <name type="scientific">Aulographum hederae CBS 113979</name>
    <dbReference type="NCBI Taxonomy" id="1176131"/>
    <lineage>
        <taxon>Eukaryota</taxon>
        <taxon>Fungi</taxon>
        <taxon>Dikarya</taxon>
        <taxon>Ascomycota</taxon>
        <taxon>Pezizomycotina</taxon>
        <taxon>Dothideomycetes</taxon>
        <taxon>Pleosporomycetidae</taxon>
        <taxon>Aulographales</taxon>
        <taxon>Aulographaceae</taxon>
    </lineage>
</organism>
<dbReference type="Proteomes" id="UP000800041">
    <property type="component" value="Unassembled WGS sequence"/>
</dbReference>
<dbReference type="InterPro" id="IPR029058">
    <property type="entry name" value="AB_hydrolase_fold"/>
</dbReference>
<evidence type="ECO:0008006" key="5">
    <source>
        <dbReference type="Google" id="ProtNLM"/>
    </source>
</evidence>
<evidence type="ECO:0000256" key="2">
    <source>
        <dbReference type="SAM" id="Phobius"/>
    </source>
</evidence>
<feature type="transmembrane region" description="Helical" evidence="2">
    <location>
        <begin position="47"/>
        <end position="66"/>
    </location>
</feature>
<feature type="transmembrane region" description="Helical" evidence="2">
    <location>
        <begin position="119"/>
        <end position="137"/>
    </location>
</feature>
<dbReference type="EMBL" id="ML977146">
    <property type="protein sequence ID" value="KAF1988966.1"/>
    <property type="molecule type" value="Genomic_DNA"/>
</dbReference>
<keyword evidence="2" id="KW-0812">Transmembrane</keyword>
<feature type="transmembrane region" description="Helical" evidence="2">
    <location>
        <begin position="86"/>
        <end position="112"/>
    </location>
</feature>
<dbReference type="AlphaFoldDB" id="A0A6G1H6W8"/>
<evidence type="ECO:0000313" key="4">
    <source>
        <dbReference type="Proteomes" id="UP000800041"/>
    </source>
</evidence>
<gene>
    <name evidence="3" type="ORF">K402DRAFT_11862</name>
</gene>
<keyword evidence="2" id="KW-1133">Transmembrane helix</keyword>
<keyword evidence="2" id="KW-0472">Membrane</keyword>
<sequence length="547" mass="61616">MARRTSQINQVSLYLRDHFAMSTDLYLVQDPLGVAVSEAVRRGPFSLALRDIWICIRMFNIFPGVITPLWTENPQDEFYVGWGPNLFGLALLSMASTLEVVLLFLCVPTFLFLPGPISIFLFILGQALIHVICYPLQGPSKVWSKAPTDPETIAKYKRVADERWFFLNGCCVSGHNLQQNVDVLSETFKRPIFAIHNRTYGVLGDLFECILQRSFDLFTEESRVCYEYIKAYCADPEVKKVILIAHSQGCIMASQILDQLYVDMPAAAVSKLEVYTLGNAASHFNNPLRQISDSDTSIDARDVDMMKNNKNHSSGTSSKETETTKPGNSSSSKSAAISEMLPERIIAHIEHYCNSQDMVTRWGALYSAKSILQNRFCGHIFINEGASGHMLNQHYLGDMFPLHHRRAGAGHARGTSSDSKHHGVPFLDRIVNLDTATVTQRQSNQKHQLAVMRHESAPHEVDDHSHKAKESQVHNVHDIQHQREFDELALTLGEGVKLENTDLSGAEGSRISVVRKLHLDDEYRYKGKTVRQLSRLWRYLDGGSPQD</sequence>
<proteinExistence type="predicted"/>
<feature type="region of interest" description="Disordered" evidence="1">
    <location>
        <begin position="306"/>
        <end position="335"/>
    </location>
</feature>
<name>A0A6G1H6W8_9PEZI</name>
<dbReference type="PANTHER" id="PTHR42044:SF2">
    <property type="entry name" value="DUF676 DOMAIN-CONTAINING PROTEIN"/>
    <property type="match status" value="1"/>
</dbReference>
<accession>A0A6G1H6W8</accession>
<protein>
    <recommendedName>
        <fullName evidence="5">DUF676 domain-containing protein</fullName>
    </recommendedName>
</protein>
<keyword evidence="4" id="KW-1185">Reference proteome</keyword>
<dbReference type="OrthoDB" id="202545at2759"/>